<evidence type="ECO:0000256" key="5">
    <source>
        <dbReference type="SAM" id="SignalP"/>
    </source>
</evidence>
<evidence type="ECO:0000256" key="4">
    <source>
        <dbReference type="ARBA" id="ARBA00022729"/>
    </source>
</evidence>
<keyword evidence="7" id="KW-1185">Reference proteome</keyword>
<feature type="chain" id="PRO_5045850481" evidence="5">
    <location>
        <begin position="22"/>
        <end position="293"/>
    </location>
</feature>
<evidence type="ECO:0000313" key="7">
    <source>
        <dbReference type="Proteomes" id="UP001596378"/>
    </source>
</evidence>
<dbReference type="Pfam" id="PF01547">
    <property type="entry name" value="SBP_bac_1"/>
    <property type="match status" value="1"/>
</dbReference>
<dbReference type="RefSeq" id="WP_378054517.1">
    <property type="nucleotide sequence ID" value="NZ_JBHMDN010000081.1"/>
</dbReference>
<keyword evidence="3" id="KW-0813">Transport</keyword>
<name>A0ABW2FIQ1_9BACL</name>
<comment type="caution">
    <text evidence="6">The sequence shown here is derived from an EMBL/GenBank/DDBJ whole genome shotgun (WGS) entry which is preliminary data.</text>
</comment>
<feature type="signal peptide" evidence="5">
    <location>
        <begin position="1"/>
        <end position="21"/>
    </location>
</feature>
<evidence type="ECO:0000256" key="1">
    <source>
        <dbReference type="ARBA" id="ARBA00004196"/>
    </source>
</evidence>
<dbReference type="EMBL" id="JBHTAI010000028">
    <property type="protein sequence ID" value="MFC7153051.1"/>
    <property type="molecule type" value="Genomic_DNA"/>
</dbReference>
<accession>A0ABW2FIQ1</accession>
<dbReference type="PROSITE" id="PS51257">
    <property type="entry name" value="PROKAR_LIPOPROTEIN"/>
    <property type="match status" value="1"/>
</dbReference>
<dbReference type="Gene3D" id="3.40.190.10">
    <property type="entry name" value="Periplasmic binding protein-like II"/>
    <property type="match status" value="1"/>
</dbReference>
<gene>
    <name evidence="6" type="ORF">ACFQMJ_31315</name>
</gene>
<keyword evidence="4 5" id="KW-0732">Signal</keyword>
<dbReference type="PANTHER" id="PTHR43649">
    <property type="entry name" value="ARABINOSE-BINDING PROTEIN-RELATED"/>
    <property type="match status" value="1"/>
</dbReference>
<organism evidence="6 7">
    <name type="scientific">Cohnella cellulosilytica</name>
    <dbReference type="NCBI Taxonomy" id="986710"/>
    <lineage>
        <taxon>Bacteria</taxon>
        <taxon>Bacillati</taxon>
        <taxon>Bacillota</taxon>
        <taxon>Bacilli</taxon>
        <taxon>Bacillales</taxon>
        <taxon>Paenibacillaceae</taxon>
        <taxon>Cohnella</taxon>
    </lineage>
</organism>
<dbReference type="Proteomes" id="UP001596378">
    <property type="component" value="Unassembled WGS sequence"/>
</dbReference>
<comment type="subcellular location">
    <subcellularLocation>
        <location evidence="1">Cell envelope</location>
    </subcellularLocation>
</comment>
<protein>
    <submittedName>
        <fullName evidence="6">ABC transporter substrate-binding protein</fullName>
    </submittedName>
</protein>
<dbReference type="PANTHER" id="PTHR43649:SF31">
    <property type="entry name" value="SN-GLYCEROL-3-PHOSPHATE-BINDING PERIPLASMIC PROTEIN UGPB"/>
    <property type="match status" value="1"/>
</dbReference>
<dbReference type="InterPro" id="IPR050490">
    <property type="entry name" value="Bact_solute-bd_prot1"/>
</dbReference>
<reference evidence="7" key="1">
    <citation type="journal article" date="2019" name="Int. J. Syst. Evol. Microbiol.">
        <title>The Global Catalogue of Microorganisms (GCM) 10K type strain sequencing project: providing services to taxonomists for standard genome sequencing and annotation.</title>
        <authorList>
            <consortium name="The Broad Institute Genomics Platform"/>
            <consortium name="The Broad Institute Genome Sequencing Center for Infectious Disease"/>
            <person name="Wu L."/>
            <person name="Ma J."/>
        </authorList>
    </citation>
    <scope>NUCLEOTIDE SEQUENCE [LARGE SCALE GENOMIC DNA]</scope>
    <source>
        <strain evidence="7">KCTC 12907</strain>
    </source>
</reference>
<proteinExistence type="inferred from homology"/>
<dbReference type="SUPFAM" id="SSF53850">
    <property type="entry name" value="Periplasmic binding protein-like II"/>
    <property type="match status" value="1"/>
</dbReference>
<comment type="similarity">
    <text evidence="2">Belongs to the bacterial solute-binding protein 1 family.</text>
</comment>
<evidence type="ECO:0000256" key="3">
    <source>
        <dbReference type="ARBA" id="ARBA00022448"/>
    </source>
</evidence>
<sequence>MSKKTATAPMLSLLLTAALLAGCSAGPQTATQEKTTLKVMYYSEDGFYYQYGMLFSALYPDIELEVVSTNGLKREEGESINEATTRFIRERQPDVLMLSAGQYKQLAGEGRLLDLETRAAKDKFDLSGIVPGILAYIKELSDGRLYGMAPSFYSRAVYYNKDLFEEYGVPLPEDRMSWESLLQLASRFPTDGQPDERVYGLKPDYAGDLNDLARQIGGSLGLSYFNVSGMRMTANSASWVKAAEMADKALKDGYLYTNGNQLNQLCLTHSESNKWEGLKRGISTVLEYRMQLV</sequence>
<evidence type="ECO:0000313" key="6">
    <source>
        <dbReference type="EMBL" id="MFC7153051.1"/>
    </source>
</evidence>
<evidence type="ECO:0000256" key="2">
    <source>
        <dbReference type="ARBA" id="ARBA00008520"/>
    </source>
</evidence>
<dbReference type="InterPro" id="IPR006059">
    <property type="entry name" value="SBP"/>
</dbReference>